<evidence type="ECO:0000313" key="1">
    <source>
        <dbReference type="EMBL" id="JAD67052.1"/>
    </source>
</evidence>
<protein>
    <submittedName>
        <fullName evidence="1">Uncharacterized protein</fullName>
    </submittedName>
</protein>
<dbReference type="AlphaFoldDB" id="A0A0A9C6C4"/>
<reference evidence="1" key="1">
    <citation type="submission" date="2014-09" db="EMBL/GenBank/DDBJ databases">
        <authorList>
            <person name="Magalhaes I.L.F."/>
            <person name="Oliveira U."/>
            <person name="Santos F.R."/>
            <person name="Vidigal T.H.D.A."/>
            <person name="Brescovit A.D."/>
            <person name="Santos A.J."/>
        </authorList>
    </citation>
    <scope>NUCLEOTIDE SEQUENCE</scope>
    <source>
        <tissue evidence="1">Shoot tissue taken approximately 20 cm above the soil surface</tissue>
    </source>
</reference>
<sequence>MDGSFLVAYLTVQICFG</sequence>
<name>A0A0A9C6C4_ARUDO</name>
<proteinExistence type="predicted"/>
<organism evidence="1">
    <name type="scientific">Arundo donax</name>
    <name type="common">Giant reed</name>
    <name type="synonym">Donax arundinaceus</name>
    <dbReference type="NCBI Taxonomy" id="35708"/>
    <lineage>
        <taxon>Eukaryota</taxon>
        <taxon>Viridiplantae</taxon>
        <taxon>Streptophyta</taxon>
        <taxon>Embryophyta</taxon>
        <taxon>Tracheophyta</taxon>
        <taxon>Spermatophyta</taxon>
        <taxon>Magnoliopsida</taxon>
        <taxon>Liliopsida</taxon>
        <taxon>Poales</taxon>
        <taxon>Poaceae</taxon>
        <taxon>PACMAD clade</taxon>
        <taxon>Arundinoideae</taxon>
        <taxon>Arundineae</taxon>
        <taxon>Arundo</taxon>
    </lineage>
</organism>
<dbReference type="EMBL" id="GBRH01230843">
    <property type="protein sequence ID" value="JAD67052.1"/>
    <property type="molecule type" value="Transcribed_RNA"/>
</dbReference>
<accession>A0A0A9C6C4</accession>
<reference evidence="1" key="2">
    <citation type="journal article" date="2015" name="Data Brief">
        <title>Shoot transcriptome of the giant reed, Arundo donax.</title>
        <authorList>
            <person name="Barrero R.A."/>
            <person name="Guerrero F.D."/>
            <person name="Moolhuijzen P."/>
            <person name="Goolsby J.A."/>
            <person name="Tidwell J."/>
            <person name="Bellgard S.E."/>
            <person name="Bellgard M.I."/>
        </authorList>
    </citation>
    <scope>NUCLEOTIDE SEQUENCE</scope>
    <source>
        <tissue evidence="1">Shoot tissue taken approximately 20 cm above the soil surface</tissue>
    </source>
</reference>